<gene>
    <name evidence="1" type="ORF">AVEN_124192_1</name>
</gene>
<keyword evidence="2" id="KW-1185">Reference proteome</keyword>
<evidence type="ECO:0000313" key="1">
    <source>
        <dbReference type="EMBL" id="GBN49769.1"/>
    </source>
</evidence>
<organism evidence="1 2">
    <name type="scientific">Araneus ventricosus</name>
    <name type="common">Orbweaver spider</name>
    <name type="synonym">Epeira ventricosa</name>
    <dbReference type="NCBI Taxonomy" id="182803"/>
    <lineage>
        <taxon>Eukaryota</taxon>
        <taxon>Metazoa</taxon>
        <taxon>Ecdysozoa</taxon>
        <taxon>Arthropoda</taxon>
        <taxon>Chelicerata</taxon>
        <taxon>Arachnida</taxon>
        <taxon>Araneae</taxon>
        <taxon>Araneomorphae</taxon>
        <taxon>Entelegynae</taxon>
        <taxon>Araneoidea</taxon>
        <taxon>Araneidae</taxon>
        <taxon>Araneus</taxon>
    </lineage>
</organism>
<name>A0A4Y2PFC7_ARAVE</name>
<comment type="caution">
    <text evidence="1">The sequence shown here is derived from an EMBL/GenBank/DDBJ whole genome shotgun (WGS) entry which is preliminary data.</text>
</comment>
<dbReference type="Proteomes" id="UP000499080">
    <property type="component" value="Unassembled WGS sequence"/>
</dbReference>
<dbReference type="AlphaFoldDB" id="A0A4Y2PFC7"/>
<protein>
    <submittedName>
        <fullName evidence="1">Uncharacterized protein</fullName>
    </submittedName>
</protein>
<reference evidence="1 2" key="1">
    <citation type="journal article" date="2019" name="Sci. Rep.">
        <title>Orb-weaving spider Araneus ventricosus genome elucidates the spidroin gene catalogue.</title>
        <authorList>
            <person name="Kono N."/>
            <person name="Nakamura H."/>
            <person name="Ohtoshi R."/>
            <person name="Moran D.A.P."/>
            <person name="Shinohara A."/>
            <person name="Yoshida Y."/>
            <person name="Fujiwara M."/>
            <person name="Mori M."/>
            <person name="Tomita M."/>
            <person name="Arakawa K."/>
        </authorList>
    </citation>
    <scope>NUCLEOTIDE SEQUENCE [LARGE SCALE GENOMIC DNA]</scope>
</reference>
<sequence length="102" mass="11325">MTLRTSGGLARLPACPMASGPPKQKTFWAPRKCGREKKNYFSIESFSKANKGPCFGVPQQSLCIYCRRNSISRTADGRIATQDAYAFTTARRNCTEASIHFL</sequence>
<dbReference type="EMBL" id="BGPR01132747">
    <property type="protein sequence ID" value="GBN49769.1"/>
    <property type="molecule type" value="Genomic_DNA"/>
</dbReference>
<evidence type="ECO:0000313" key="2">
    <source>
        <dbReference type="Proteomes" id="UP000499080"/>
    </source>
</evidence>
<accession>A0A4Y2PFC7</accession>
<proteinExistence type="predicted"/>